<feature type="transmembrane region" description="Helical" evidence="7">
    <location>
        <begin position="131"/>
        <end position="150"/>
    </location>
</feature>
<reference evidence="9 10" key="5">
    <citation type="journal article" date="2011" name="ISME J.">
        <title>Dual transcriptional profiling of a bacterial/fungal confrontation: Collimonas fungivorans versus Aspergillus niger.</title>
        <authorList>
            <person name="Mela F."/>
            <person name="Fritsche K."/>
            <person name="de Boer W."/>
            <person name="van Veen J.A."/>
            <person name="de Graaff L.H."/>
            <person name="van den Berg M."/>
            <person name="Leveau J.H."/>
        </authorList>
    </citation>
    <scope>NUCLEOTIDE SEQUENCE [LARGE SCALE GENOMIC DNA]</scope>
    <source>
        <strain evidence="9 10">Ter331</strain>
    </source>
</reference>
<organism evidence="9 10">
    <name type="scientific">Collimonas fungivorans (strain Ter331)</name>
    <dbReference type="NCBI Taxonomy" id="1005048"/>
    <lineage>
        <taxon>Bacteria</taxon>
        <taxon>Pseudomonadati</taxon>
        <taxon>Pseudomonadota</taxon>
        <taxon>Betaproteobacteria</taxon>
        <taxon>Burkholderiales</taxon>
        <taxon>Oxalobacteraceae</taxon>
        <taxon>Collimonas</taxon>
    </lineage>
</organism>
<evidence type="ECO:0000256" key="5">
    <source>
        <dbReference type="ARBA" id="ARBA00022989"/>
    </source>
</evidence>
<dbReference type="PANTHER" id="PTHR43227">
    <property type="entry name" value="BLL4140 PROTEIN"/>
    <property type="match status" value="1"/>
</dbReference>
<accession>G0AC78</accession>
<proteinExistence type="inferred from homology"/>
<evidence type="ECO:0000313" key="9">
    <source>
        <dbReference type="EMBL" id="AEK62433.1"/>
    </source>
</evidence>
<dbReference type="PROSITE" id="PS50928">
    <property type="entry name" value="ABC_TM1"/>
    <property type="match status" value="1"/>
</dbReference>
<dbReference type="STRING" id="1005048.CFU_2606"/>
<comment type="subcellular location">
    <subcellularLocation>
        <location evidence="1 7">Cell membrane</location>
        <topology evidence="1 7">Multi-pass membrane protein</topology>
    </subcellularLocation>
</comment>
<reference evidence="9 10" key="3">
    <citation type="journal article" date="2008" name="FEMS Microbiol. Ecol.">
        <title>Identification and characterization of genes underlying chitinolysis in Collimonas fungivorans Ter331.</title>
        <authorList>
            <person name="Fritsche K."/>
            <person name="de Boer W."/>
            <person name="Gerards S."/>
            <person name="van den Berg M."/>
            <person name="van Veen J.A."/>
            <person name="Leveau J.H."/>
        </authorList>
    </citation>
    <scope>NUCLEOTIDE SEQUENCE [LARGE SCALE GENOMIC DNA]</scope>
    <source>
        <strain evidence="9 10">Ter331</strain>
    </source>
</reference>
<feature type="transmembrane region" description="Helical" evidence="7">
    <location>
        <begin position="190"/>
        <end position="209"/>
    </location>
</feature>
<dbReference type="GO" id="GO:0005886">
    <property type="term" value="C:plasma membrane"/>
    <property type="evidence" value="ECO:0007669"/>
    <property type="project" value="UniProtKB-SubCell"/>
</dbReference>
<evidence type="ECO:0000313" key="10">
    <source>
        <dbReference type="Proteomes" id="UP000008392"/>
    </source>
</evidence>
<dbReference type="PANTHER" id="PTHR43227:SF8">
    <property type="entry name" value="DIACETYLCHITOBIOSE UPTAKE SYSTEM PERMEASE PROTEIN DASB"/>
    <property type="match status" value="1"/>
</dbReference>
<sequence length="326" mass="36592">MFPPRLRRPTHFLLSPKTRMNLQNKKFPWHIVVFLAPAVIIYSMFSALPLLDTLRLGFYTSNDAGVHSFVGLANYHTILFDSDWSKAFWNAMLNNVKFFAIHMLLQNPIGLLLATLFSLKGLRGARTYRTLIFLPTLLSVVIIGFIWQLILSPLWGVGEGLMTHVGLGDYFAPWLGQESTALLTLGLVSVWQYVGIPMMLIYAALLAVPEEVLEAAYAEGASSFRIFWQIKLPLILPTLGLVTILTFVANFNAFDLIYSVKGALAGPNYTTDILGTFFYRTFFGYQAQIGSPTMGAAVATLMFLVILLGVASYFYFVQRKLTRYEL</sequence>
<keyword evidence="5 7" id="KW-1133">Transmembrane helix</keyword>
<dbReference type="Gene3D" id="1.10.3720.10">
    <property type="entry name" value="MetI-like"/>
    <property type="match status" value="1"/>
</dbReference>
<dbReference type="GO" id="GO:0055085">
    <property type="term" value="P:transmembrane transport"/>
    <property type="evidence" value="ECO:0007669"/>
    <property type="project" value="InterPro"/>
</dbReference>
<feature type="transmembrane region" description="Helical" evidence="7">
    <location>
        <begin position="27"/>
        <end position="51"/>
    </location>
</feature>
<reference evidence="9 10" key="1">
    <citation type="journal article" date="2004" name="Environ. Microbiol.">
        <title>Phylogeny-function analysis of (meta)genomic libraries: screening for expression of ribosomal RNA genes by large-insert library fluorescent in situ hybridization (LIL-FISH).</title>
        <authorList>
            <person name="Leveau J.H."/>
            <person name="Gerards S."/>
            <person name="de Boer W."/>
            <person name="van Veen J.A."/>
        </authorList>
    </citation>
    <scope>NUCLEOTIDE SEQUENCE [LARGE SCALE GENOMIC DNA]</scope>
    <source>
        <strain evidence="9 10">Ter331</strain>
    </source>
</reference>
<evidence type="ECO:0000256" key="4">
    <source>
        <dbReference type="ARBA" id="ARBA00022692"/>
    </source>
</evidence>
<dbReference type="SUPFAM" id="SSF161098">
    <property type="entry name" value="MetI-like"/>
    <property type="match status" value="1"/>
</dbReference>
<evidence type="ECO:0000259" key="8">
    <source>
        <dbReference type="PROSITE" id="PS50928"/>
    </source>
</evidence>
<gene>
    <name evidence="9" type="ordered locus">CFU_2606</name>
</gene>
<feature type="transmembrane region" description="Helical" evidence="7">
    <location>
        <begin position="294"/>
        <end position="316"/>
    </location>
</feature>
<dbReference type="Pfam" id="PF00528">
    <property type="entry name" value="BPD_transp_1"/>
    <property type="match status" value="1"/>
</dbReference>
<dbReference type="AlphaFoldDB" id="G0AC78"/>
<keyword evidence="2 7" id="KW-0813">Transport</keyword>
<protein>
    <submittedName>
        <fullName evidence="9">N-Acetyl-D-glucosamine ABC transport system, permease protein 1</fullName>
    </submittedName>
</protein>
<feature type="transmembrane region" description="Helical" evidence="7">
    <location>
        <begin position="98"/>
        <end position="119"/>
    </location>
</feature>
<dbReference type="eggNOG" id="COG1175">
    <property type="taxonomic scope" value="Bacteria"/>
</dbReference>
<evidence type="ECO:0000256" key="6">
    <source>
        <dbReference type="ARBA" id="ARBA00023136"/>
    </source>
</evidence>
<evidence type="ECO:0000256" key="1">
    <source>
        <dbReference type="ARBA" id="ARBA00004651"/>
    </source>
</evidence>
<evidence type="ECO:0000256" key="2">
    <source>
        <dbReference type="ARBA" id="ARBA00022448"/>
    </source>
</evidence>
<keyword evidence="10" id="KW-1185">Reference proteome</keyword>
<dbReference type="EMBL" id="CP002745">
    <property type="protein sequence ID" value="AEK62433.1"/>
    <property type="molecule type" value="Genomic_DNA"/>
</dbReference>
<keyword evidence="6 7" id="KW-0472">Membrane</keyword>
<reference evidence="9 10" key="2">
    <citation type="journal article" date="2006" name="J. Microbiol. Methods">
        <title>Genomic flank-sequencing of plasposon insertion sites for rapid identification of functional genes.</title>
        <authorList>
            <person name="Leveau J.H."/>
            <person name="Gerards S."/>
            <person name="Fritsche K."/>
            <person name="Zondag G."/>
            <person name="van Veen J.A."/>
        </authorList>
    </citation>
    <scope>NUCLEOTIDE SEQUENCE [LARGE SCALE GENOMIC DNA]</scope>
    <source>
        <strain evidence="9 10">Ter331</strain>
    </source>
</reference>
<dbReference type="InterPro" id="IPR035906">
    <property type="entry name" value="MetI-like_sf"/>
</dbReference>
<keyword evidence="4 7" id="KW-0812">Transmembrane</keyword>
<reference evidence="10" key="6">
    <citation type="submission" date="2011-05" db="EMBL/GenBank/DDBJ databases">
        <title>Complete sequence of Collimonas fungivorans Ter331.</title>
        <authorList>
            <person name="Leveau J.H."/>
        </authorList>
    </citation>
    <scope>NUCLEOTIDE SEQUENCE [LARGE SCALE GENOMIC DNA]</scope>
    <source>
        <strain evidence="10">Ter331</strain>
    </source>
</reference>
<dbReference type="InterPro" id="IPR000515">
    <property type="entry name" value="MetI-like"/>
</dbReference>
<dbReference type="HOGENOM" id="CLU_016047_0_0_4"/>
<feature type="domain" description="ABC transmembrane type-1" evidence="8">
    <location>
        <begin position="92"/>
        <end position="315"/>
    </location>
</feature>
<dbReference type="KEGG" id="cfu:CFU_2606"/>
<name>G0AC78_COLFT</name>
<comment type="similarity">
    <text evidence="7">Belongs to the binding-protein-dependent transport system permease family.</text>
</comment>
<dbReference type="InterPro" id="IPR050809">
    <property type="entry name" value="UgpAE/MalFG_permease"/>
</dbReference>
<evidence type="ECO:0000256" key="3">
    <source>
        <dbReference type="ARBA" id="ARBA00022475"/>
    </source>
</evidence>
<dbReference type="Proteomes" id="UP000008392">
    <property type="component" value="Chromosome"/>
</dbReference>
<feature type="transmembrane region" description="Helical" evidence="7">
    <location>
        <begin position="230"/>
        <end position="251"/>
    </location>
</feature>
<reference evidence="9 10" key="4">
    <citation type="journal article" date="2010" name="Environ. Microbiol.">
        <title>The bacterial genus Collimonas: mycophagy, weathering and other adaptive solutions to life in oligotrophic soil environments.</title>
        <authorList>
            <person name="Leveau J.H."/>
            <person name="Uroz S."/>
            <person name="de Boer W."/>
        </authorList>
    </citation>
    <scope>NUCLEOTIDE SEQUENCE [LARGE SCALE GENOMIC DNA]</scope>
    <source>
        <strain evidence="9 10">Ter331</strain>
    </source>
</reference>
<evidence type="ECO:0000256" key="7">
    <source>
        <dbReference type="RuleBase" id="RU363032"/>
    </source>
</evidence>
<dbReference type="CDD" id="cd06261">
    <property type="entry name" value="TM_PBP2"/>
    <property type="match status" value="1"/>
</dbReference>
<keyword evidence="3" id="KW-1003">Cell membrane</keyword>